<proteinExistence type="predicted"/>
<feature type="domain" description="Histidine kinase" evidence="15">
    <location>
        <begin position="215"/>
        <end position="419"/>
    </location>
</feature>
<dbReference type="SUPFAM" id="SSF158472">
    <property type="entry name" value="HAMP domain-like"/>
    <property type="match status" value="1"/>
</dbReference>
<evidence type="ECO:0000256" key="13">
    <source>
        <dbReference type="ARBA" id="ARBA00023136"/>
    </source>
</evidence>
<evidence type="ECO:0000256" key="14">
    <source>
        <dbReference type="SAM" id="Phobius"/>
    </source>
</evidence>
<dbReference type="Pfam" id="PF00512">
    <property type="entry name" value="HisKA"/>
    <property type="match status" value="1"/>
</dbReference>
<dbReference type="GO" id="GO:0005886">
    <property type="term" value="C:plasma membrane"/>
    <property type="evidence" value="ECO:0007669"/>
    <property type="project" value="UniProtKB-SubCell"/>
</dbReference>
<dbReference type="Pfam" id="PF02518">
    <property type="entry name" value="HATPase_c"/>
    <property type="match status" value="1"/>
</dbReference>
<evidence type="ECO:0000256" key="10">
    <source>
        <dbReference type="ARBA" id="ARBA00022840"/>
    </source>
</evidence>
<dbReference type="GO" id="GO:0005524">
    <property type="term" value="F:ATP binding"/>
    <property type="evidence" value="ECO:0007669"/>
    <property type="project" value="UniProtKB-KW"/>
</dbReference>
<keyword evidence="5" id="KW-0597">Phosphoprotein</keyword>
<dbReference type="AlphaFoldDB" id="A0A845QL61"/>
<dbReference type="PANTHER" id="PTHR45528:SF1">
    <property type="entry name" value="SENSOR HISTIDINE KINASE CPXA"/>
    <property type="match status" value="1"/>
</dbReference>
<keyword evidence="7 14" id="KW-0812">Transmembrane</keyword>
<evidence type="ECO:0000256" key="8">
    <source>
        <dbReference type="ARBA" id="ARBA00022741"/>
    </source>
</evidence>
<keyword evidence="11 14" id="KW-1133">Transmembrane helix</keyword>
<dbReference type="PROSITE" id="PS50885">
    <property type="entry name" value="HAMP"/>
    <property type="match status" value="1"/>
</dbReference>
<protein>
    <recommendedName>
        <fullName evidence="3">histidine kinase</fullName>
        <ecNumber evidence="3">2.7.13.3</ecNumber>
    </recommendedName>
</protein>
<dbReference type="CDD" id="cd06225">
    <property type="entry name" value="HAMP"/>
    <property type="match status" value="1"/>
</dbReference>
<dbReference type="Gene3D" id="1.10.287.130">
    <property type="match status" value="1"/>
</dbReference>
<keyword evidence="10" id="KW-0067">ATP-binding</keyword>
<dbReference type="InterPro" id="IPR004358">
    <property type="entry name" value="Sig_transdc_His_kin-like_C"/>
</dbReference>
<dbReference type="InterPro" id="IPR003660">
    <property type="entry name" value="HAMP_dom"/>
</dbReference>
<dbReference type="SMART" id="SM00388">
    <property type="entry name" value="HisKA"/>
    <property type="match status" value="1"/>
</dbReference>
<evidence type="ECO:0000256" key="1">
    <source>
        <dbReference type="ARBA" id="ARBA00000085"/>
    </source>
</evidence>
<feature type="transmembrane region" description="Helical" evidence="14">
    <location>
        <begin position="124"/>
        <end position="145"/>
    </location>
</feature>
<dbReference type="InterPro" id="IPR005467">
    <property type="entry name" value="His_kinase_dom"/>
</dbReference>
<dbReference type="InterPro" id="IPR003661">
    <property type="entry name" value="HisK_dim/P_dom"/>
</dbReference>
<keyword evidence="6" id="KW-0808">Transferase</keyword>
<evidence type="ECO:0000259" key="16">
    <source>
        <dbReference type="PROSITE" id="PS50885"/>
    </source>
</evidence>
<keyword evidence="13 14" id="KW-0472">Membrane</keyword>
<dbReference type="PANTHER" id="PTHR45528">
    <property type="entry name" value="SENSOR HISTIDINE KINASE CPXA"/>
    <property type="match status" value="1"/>
</dbReference>
<dbReference type="SUPFAM" id="SSF47384">
    <property type="entry name" value="Homodimeric domain of signal transducing histidine kinase"/>
    <property type="match status" value="1"/>
</dbReference>
<evidence type="ECO:0000313" key="17">
    <source>
        <dbReference type="EMBL" id="NBH62366.1"/>
    </source>
</evidence>
<keyword evidence="4" id="KW-1003">Cell membrane</keyword>
<evidence type="ECO:0000256" key="2">
    <source>
        <dbReference type="ARBA" id="ARBA00004651"/>
    </source>
</evidence>
<evidence type="ECO:0000256" key="4">
    <source>
        <dbReference type="ARBA" id="ARBA00022475"/>
    </source>
</evidence>
<dbReference type="EC" id="2.7.13.3" evidence="3"/>
<dbReference type="Proteomes" id="UP000446866">
    <property type="component" value="Unassembled WGS sequence"/>
</dbReference>
<dbReference type="SUPFAM" id="SSF55874">
    <property type="entry name" value="ATPase domain of HSP90 chaperone/DNA topoisomerase II/histidine kinase"/>
    <property type="match status" value="1"/>
</dbReference>
<feature type="domain" description="HAMP" evidence="16">
    <location>
        <begin position="148"/>
        <end position="200"/>
    </location>
</feature>
<dbReference type="GO" id="GO:0000155">
    <property type="term" value="F:phosphorelay sensor kinase activity"/>
    <property type="evidence" value="ECO:0007669"/>
    <property type="project" value="InterPro"/>
</dbReference>
<keyword evidence="9 17" id="KW-0418">Kinase</keyword>
<keyword evidence="18" id="KW-1185">Reference proteome</keyword>
<comment type="catalytic activity">
    <reaction evidence="1">
        <text>ATP + protein L-histidine = ADP + protein N-phospho-L-histidine.</text>
        <dbReference type="EC" id="2.7.13.3"/>
    </reaction>
</comment>
<keyword evidence="8" id="KW-0547">Nucleotide-binding</keyword>
<name>A0A845QL61_9FIRM</name>
<dbReference type="CDD" id="cd00082">
    <property type="entry name" value="HisKA"/>
    <property type="match status" value="1"/>
</dbReference>
<accession>A0A845QL61</accession>
<evidence type="ECO:0000256" key="3">
    <source>
        <dbReference type="ARBA" id="ARBA00012438"/>
    </source>
</evidence>
<dbReference type="Gene3D" id="6.10.340.10">
    <property type="match status" value="1"/>
</dbReference>
<dbReference type="InterPro" id="IPR036890">
    <property type="entry name" value="HATPase_C_sf"/>
</dbReference>
<reference evidence="17 18" key="1">
    <citation type="submission" date="2018-08" db="EMBL/GenBank/DDBJ databases">
        <title>Murine metabolic-syndrome-specific gut microbial biobank.</title>
        <authorList>
            <person name="Liu C."/>
        </authorList>
    </citation>
    <scope>NUCLEOTIDE SEQUENCE [LARGE SCALE GENOMIC DNA]</scope>
    <source>
        <strain evidence="17 18">28</strain>
    </source>
</reference>
<dbReference type="Gene3D" id="3.30.565.10">
    <property type="entry name" value="Histidine kinase-like ATPase, C-terminal domain"/>
    <property type="match status" value="1"/>
</dbReference>
<dbReference type="InterPro" id="IPR036097">
    <property type="entry name" value="HisK_dim/P_sf"/>
</dbReference>
<evidence type="ECO:0000256" key="5">
    <source>
        <dbReference type="ARBA" id="ARBA00022553"/>
    </source>
</evidence>
<comment type="caution">
    <text evidence="17">The sequence shown here is derived from an EMBL/GenBank/DDBJ whole genome shotgun (WGS) entry which is preliminary data.</text>
</comment>
<evidence type="ECO:0000313" key="18">
    <source>
        <dbReference type="Proteomes" id="UP000446866"/>
    </source>
</evidence>
<evidence type="ECO:0000256" key="11">
    <source>
        <dbReference type="ARBA" id="ARBA00022989"/>
    </source>
</evidence>
<evidence type="ECO:0000256" key="12">
    <source>
        <dbReference type="ARBA" id="ARBA00023012"/>
    </source>
</evidence>
<evidence type="ECO:0000256" key="9">
    <source>
        <dbReference type="ARBA" id="ARBA00022777"/>
    </source>
</evidence>
<keyword evidence="12" id="KW-0902">Two-component regulatory system</keyword>
<dbReference type="EMBL" id="QXWK01000023">
    <property type="protein sequence ID" value="NBH62366.1"/>
    <property type="molecule type" value="Genomic_DNA"/>
</dbReference>
<feature type="transmembrane region" description="Helical" evidence="14">
    <location>
        <begin position="6"/>
        <end position="25"/>
    </location>
</feature>
<dbReference type="SMART" id="SM00387">
    <property type="entry name" value="HATPase_c"/>
    <property type="match status" value="1"/>
</dbReference>
<sequence>MKNRAFVISLIICFVAELGILFFAAGSSKDFSKDSVAVNRVLQSVEEDWTDLAHHQQAEGMDYTVIDTEGNVLFRTAHGESDTIHKAIVHGDTILDVEIDGVVLGKVIIKNTSAEVFQRNQRRLIWALSAVIFLQLLICLVYFAYLTKVVIKPFAKLSDFAKQVAKGNLDIPLEMDRRNIFGAFTEAFDMMRVELKKAREAEALANRSKKELVAELSHDIKTPVASIKAAAEVGAALAADEKTRENYLRIVEKADQITALTNNLLTATLEELVQLSVTPADVESGAVFGLLASADYLHRTEVPKIPECLIYADLLRLQQVFDNIFVNAYKYADTEIETSAEVEHKHLRIVIEDCGGGVAEEELQTLKQKFKRGSNAGEHSGAGLGLYIADYIMQEMGGSLKLANGAQGLKVIVEIALSASEDLRII</sequence>
<evidence type="ECO:0000256" key="6">
    <source>
        <dbReference type="ARBA" id="ARBA00022679"/>
    </source>
</evidence>
<dbReference type="RefSeq" id="WP_160202652.1">
    <property type="nucleotide sequence ID" value="NZ_QXWK01000023.1"/>
</dbReference>
<dbReference type="PRINTS" id="PR00344">
    <property type="entry name" value="BCTRLSENSOR"/>
</dbReference>
<comment type="subcellular location">
    <subcellularLocation>
        <location evidence="2">Cell membrane</location>
        <topology evidence="2">Multi-pass membrane protein</topology>
    </subcellularLocation>
</comment>
<dbReference type="InterPro" id="IPR050398">
    <property type="entry name" value="HssS/ArlS-like"/>
</dbReference>
<organism evidence="17 18">
    <name type="scientific">Anaerotruncus colihominis</name>
    <dbReference type="NCBI Taxonomy" id="169435"/>
    <lineage>
        <taxon>Bacteria</taxon>
        <taxon>Bacillati</taxon>
        <taxon>Bacillota</taxon>
        <taxon>Clostridia</taxon>
        <taxon>Eubacteriales</taxon>
        <taxon>Oscillospiraceae</taxon>
        <taxon>Anaerotruncus</taxon>
    </lineage>
</organism>
<gene>
    <name evidence="17" type="ORF">D0435_11965</name>
</gene>
<dbReference type="PROSITE" id="PS50109">
    <property type="entry name" value="HIS_KIN"/>
    <property type="match status" value="1"/>
</dbReference>
<dbReference type="InterPro" id="IPR003594">
    <property type="entry name" value="HATPase_dom"/>
</dbReference>
<evidence type="ECO:0000259" key="15">
    <source>
        <dbReference type="PROSITE" id="PS50109"/>
    </source>
</evidence>
<evidence type="ECO:0000256" key="7">
    <source>
        <dbReference type="ARBA" id="ARBA00022692"/>
    </source>
</evidence>